<dbReference type="eggNOG" id="COG0548">
    <property type="taxonomic scope" value="Bacteria"/>
</dbReference>
<comment type="subcellular location">
    <subcellularLocation>
        <location evidence="8">Cytoplasm</location>
    </subcellularLocation>
</comment>
<dbReference type="InterPro" id="IPR036393">
    <property type="entry name" value="AceGlu_kinase-like_sf"/>
</dbReference>
<keyword evidence="8" id="KW-0963">Cytoplasm</keyword>
<dbReference type="KEGG" id="aeh:Mlg_0363"/>
<keyword evidence="5 8" id="KW-0808">Transferase</keyword>
<organism evidence="10 11">
    <name type="scientific">Alkalilimnicola ehrlichii (strain ATCC BAA-1101 / DSM 17681 / MLHE-1)</name>
    <dbReference type="NCBI Taxonomy" id="187272"/>
    <lineage>
        <taxon>Bacteria</taxon>
        <taxon>Pseudomonadati</taxon>
        <taxon>Pseudomonadota</taxon>
        <taxon>Gammaproteobacteria</taxon>
        <taxon>Chromatiales</taxon>
        <taxon>Ectothiorhodospiraceae</taxon>
        <taxon>Alkalilimnicola</taxon>
    </lineage>
</organism>
<dbReference type="PIRSF" id="PIRSF000423">
    <property type="entry name" value="ArgA"/>
    <property type="match status" value="1"/>
</dbReference>
<dbReference type="eggNOG" id="COG1246">
    <property type="taxonomic scope" value="Bacteria"/>
</dbReference>
<dbReference type="NCBIfam" id="NF003641">
    <property type="entry name" value="PRK05279.1"/>
    <property type="match status" value="1"/>
</dbReference>
<evidence type="ECO:0000256" key="8">
    <source>
        <dbReference type="HAMAP-Rule" id="MF_01105"/>
    </source>
</evidence>
<evidence type="ECO:0000313" key="11">
    <source>
        <dbReference type="Proteomes" id="UP000001962"/>
    </source>
</evidence>
<dbReference type="SUPFAM" id="SSF55729">
    <property type="entry name" value="Acyl-CoA N-acyltransferases (Nat)"/>
    <property type="match status" value="1"/>
</dbReference>
<evidence type="ECO:0000256" key="5">
    <source>
        <dbReference type="ARBA" id="ARBA00022679"/>
    </source>
</evidence>
<dbReference type="InterPro" id="IPR001048">
    <property type="entry name" value="Asp/Glu/Uridylate_kinase"/>
</dbReference>
<dbReference type="HAMAP" id="MF_01105">
    <property type="entry name" value="N_acetyl_glu_synth"/>
    <property type="match status" value="1"/>
</dbReference>
<dbReference type="NCBIfam" id="TIGR01890">
    <property type="entry name" value="N-Ac-Glu-synth"/>
    <property type="match status" value="1"/>
</dbReference>
<keyword evidence="6 8" id="KW-0012">Acyltransferase</keyword>
<keyword evidence="3 8" id="KW-0055">Arginine biosynthesis</keyword>
<keyword evidence="11" id="KW-1185">Reference proteome</keyword>
<protein>
    <recommendedName>
        <fullName evidence="8">Amino-acid acetyltransferase</fullName>
        <ecNumber evidence="8">2.3.1.1</ecNumber>
    </recommendedName>
    <alternativeName>
        <fullName evidence="8">N-acetylglutamate synthase</fullName>
        <shortName evidence="8">AGS</shortName>
        <shortName evidence="8">NAGS</shortName>
    </alternativeName>
</protein>
<reference evidence="11" key="1">
    <citation type="submission" date="2006-08" db="EMBL/GenBank/DDBJ databases">
        <title>Complete sequence of Alkalilimnicola ehrilichei MLHE-1.</title>
        <authorList>
            <person name="Copeland A."/>
            <person name="Lucas S."/>
            <person name="Lapidus A."/>
            <person name="Barry K."/>
            <person name="Detter J.C."/>
            <person name="Glavina del Rio T."/>
            <person name="Hammon N."/>
            <person name="Israni S."/>
            <person name="Dalin E."/>
            <person name="Tice H."/>
            <person name="Pitluck S."/>
            <person name="Sims D."/>
            <person name="Brettin T."/>
            <person name="Bruce D."/>
            <person name="Han C."/>
            <person name="Tapia R."/>
            <person name="Gilna P."/>
            <person name="Schmutz J."/>
            <person name="Larimer F."/>
            <person name="Land M."/>
            <person name="Hauser L."/>
            <person name="Kyrpides N."/>
            <person name="Mikhailova N."/>
            <person name="Oremland R.S."/>
            <person name="Hoeft S.E."/>
            <person name="Switzer-Blum J."/>
            <person name="Kulp T."/>
            <person name="King G."/>
            <person name="Tabita R."/>
            <person name="Witte B."/>
            <person name="Santini J.M."/>
            <person name="Basu P."/>
            <person name="Hollibaugh J.T."/>
            <person name="Xie G."/>
            <person name="Stolz J.F."/>
            <person name="Richardson P."/>
        </authorList>
    </citation>
    <scope>NUCLEOTIDE SEQUENCE [LARGE SCALE GENOMIC DNA]</scope>
    <source>
        <strain evidence="11">ATCC BAA-1101 / DSM 17681 / MLHE-1</strain>
    </source>
</reference>
<dbReference type="Pfam" id="PF00696">
    <property type="entry name" value="AA_kinase"/>
    <property type="match status" value="1"/>
</dbReference>
<dbReference type="InterPro" id="IPR000182">
    <property type="entry name" value="GNAT_dom"/>
</dbReference>
<feature type="domain" description="N-acetyltransferase" evidence="9">
    <location>
        <begin position="296"/>
        <end position="443"/>
    </location>
</feature>
<proteinExistence type="inferred from homology"/>
<dbReference type="PANTHER" id="PTHR30602">
    <property type="entry name" value="AMINO-ACID ACETYLTRANSFERASE"/>
    <property type="match status" value="1"/>
</dbReference>
<evidence type="ECO:0000256" key="3">
    <source>
        <dbReference type="ARBA" id="ARBA00022571"/>
    </source>
</evidence>
<dbReference type="InterPro" id="IPR010167">
    <property type="entry name" value="NH2A_AcTrfase"/>
</dbReference>
<dbReference type="UniPathway" id="UPA00068">
    <property type="reaction ID" value="UER00106"/>
</dbReference>
<dbReference type="Gene3D" id="3.40.1160.10">
    <property type="entry name" value="Acetylglutamate kinase-like"/>
    <property type="match status" value="1"/>
</dbReference>
<dbReference type="GO" id="GO:0004042">
    <property type="term" value="F:L-glutamate N-acetyltransferase activity"/>
    <property type="evidence" value="ECO:0007669"/>
    <property type="project" value="UniProtKB-UniRule"/>
</dbReference>
<evidence type="ECO:0000256" key="7">
    <source>
        <dbReference type="ARBA" id="ARBA00048372"/>
    </source>
</evidence>
<dbReference type="InterPro" id="IPR016181">
    <property type="entry name" value="Acyl_CoA_acyltransferase"/>
</dbReference>
<dbReference type="Gene3D" id="3.40.630.30">
    <property type="match status" value="1"/>
</dbReference>
<comment type="miscellaneous">
    <text evidence="8">In bacteria which possess the bifunctional enzyme ornithine acetyltransferase/N-acetylglutamate synthase (ArgJ), ArgA fulfills an anaplerotic role.</text>
</comment>
<name>Q0ABR9_ALKEH</name>
<dbReference type="EMBL" id="CP000453">
    <property type="protein sequence ID" value="ABI55718.1"/>
    <property type="molecule type" value="Genomic_DNA"/>
</dbReference>
<dbReference type="Proteomes" id="UP000001962">
    <property type="component" value="Chromosome"/>
</dbReference>
<dbReference type="GO" id="GO:0006526">
    <property type="term" value="P:L-arginine biosynthetic process"/>
    <property type="evidence" value="ECO:0007669"/>
    <property type="project" value="UniProtKB-UniRule"/>
</dbReference>
<keyword evidence="4 8" id="KW-0028">Amino-acid biosynthesis</keyword>
<evidence type="ECO:0000259" key="9">
    <source>
        <dbReference type="PROSITE" id="PS51186"/>
    </source>
</evidence>
<dbReference type="InterPro" id="IPR033719">
    <property type="entry name" value="NAGS_kin"/>
</dbReference>
<evidence type="ECO:0000256" key="4">
    <source>
        <dbReference type="ARBA" id="ARBA00022605"/>
    </source>
</evidence>
<comment type="pathway">
    <text evidence="1 8">Amino-acid biosynthesis; L-arginine biosynthesis; N(2)-acetyl-L-ornithine from L-glutamate: step 1/4.</text>
</comment>
<dbReference type="EC" id="2.3.1.1" evidence="8"/>
<sequence>MKTSDLDPELYVRWFRNSAPYINAHRGRTFVVAFSGAALQDGDFPDIIHDLALLSSLGVRLVLVPGARPQVEARLRERGAELRYVNGLRITDDAALACVKEAVGAVRLEIEALFTMGLANSPMAGARLRLASGNLVTARPLGVRDGVDYQHTGEVRRVDAEGIRARLDDGDMVLLSPLGCSRTGEVFNLAGDEVALEAARALRADKLIFLQEGESVCDDRGQRVGEMTLSQVRALLNAPPRCLTKETGRLLERALRACSSGVHRVHLLDRHRDGALLLELFTRDGVGTLVTPERFETQRRATPEDVPGIVALLEPLERDGTLVSRPRDLLETDIDHFIVVERDGSIIACSALYPIPGSTTGELAGFAVHPDYRGGGRGDALLAQVEADARAEGLDRLYVLTTRTAHWFQERGFQPAAPEDLPEARRRAYDQNRASRVFVKSLVG</sequence>
<dbReference type="CDD" id="cd04301">
    <property type="entry name" value="NAT_SF"/>
    <property type="match status" value="1"/>
</dbReference>
<gene>
    <name evidence="8" type="primary">argA</name>
    <name evidence="10" type="ordered locus">Mlg_0363</name>
</gene>
<dbReference type="RefSeq" id="WP_011628114.1">
    <property type="nucleotide sequence ID" value="NC_008340.1"/>
</dbReference>
<evidence type="ECO:0000313" key="10">
    <source>
        <dbReference type="EMBL" id="ABI55718.1"/>
    </source>
</evidence>
<evidence type="ECO:0000256" key="1">
    <source>
        <dbReference type="ARBA" id="ARBA00004925"/>
    </source>
</evidence>
<dbReference type="GO" id="GO:0005737">
    <property type="term" value="C:cytoplasm"/>
    <property type="evidence" value="ECO:0007669"/>
    <property type="project" value="UniProtKB-SubCell"/>
</dbReference>
<dbReference type="HOGENOM" id="CLU_024773_0_0_6"/>
<evidence type="ECO:0000256" key="6">
    <source>
        <dbReference type="ARBA" id="ARBA00023315"/>
    </source>
</evidence>
<comment type="catalytic activity">
    <reaction evidence="7 8">
        <text>L-glutamate + acetyl-CoA = N-acetyl-L-glutamate + CoA + H(+)</text>
        <dbReference type="Rhea" id="RHEA:24292"/>
        <dbReference type="ChEBI" id="CHEBI:15378"/>
        <dbReference type="ChEBI" id="CHEBI:29985"/>
        <dbReference type="ChEBI" id="CHEBI:44337"/>
        <dbReference type="ChEBI" id="CHEBI:57287"/>
        <dbReference type="ChEBI" id="CHEBI:57288"/>
        <dbReference type="EC" id="2.3.1.1"/>
    </reaction>
</comment>
<dbReference type="AlphaFoldDB" id="Q0ABR9"/>
<comment type="similarity">
    <text evidence="2 8">Belongs to the acetyltransferase family. ArgA subfamily.</text>
</comment>
<dbReference type="SUPFAM" id="SSF53633">
    <property type="entry name" value="Carbamate kinase-like"/>
    <property type="match status" value="1"/>
</dbReference>
<dbReference type="PANTHER" id="PTHR30602:SF12">
    <property type="entry name" value="AMINO-ACID ACETYLTRANSFERASE NAGS1, CHLOROPLASTIC-RELATED"/>
    <property type="match status" value="1"/>
</dbReference>
<dbReference type="CDD" id="cd04237">
    <property type="entry name" value="AAK_NAGS-ABP"/>
    <property type="match status" value="1"/>
</dbReference>
<accession>Q0ABR9</accession>
<dbReference type="Pfam" id="PF00583">
    <property type="entry name" value="Acetyltransf_1"/>
    <property type="match status" value="1"/>
</dbReference>
<dbReference type="PROSITE" id="PS51186">
    <property type="entry name" value="GNAT"/>
    <property type="match status" value="1"/>
</dbReference>
<dbReference type="OrthoDB" id="9802238at2"/>
<evidence type="ECO:0000256" key="2">
    <source>
        <dbReference type="ARBA" id="ARBA00009145"/>
    </source>
</evidence>